<sequence length="121" mass="13900">MLEEDESGAAVPYSLDENGNLAIPSITTTDYIEMVVLVFLLIFGIPLNTFVLKRLLNAWNDGKGSARTKQEGRSTFLWLKIQLTLVDLILILCYCPSKLIWLISYQWYYGDLLCKLVQYSW</sequence>
<evidence type="ECO:0000313" key="2">
    <source>
        <dbReference type="WBParaSite" id="PS1159_v2.g20072.t1"/>
    </source>
</evidence>
<protein>
    <submittedName>
        <fullName evidence="2">G-protein coupled receptors family 1 profile domain-containing protein</fullName>
    </submittedName>
</protein>
<dbReference type="Proteomes" id="UP000887580">
    <property type="component" value="Unplaced"/>
</dbReference>
<proteinExistence type="predicted"/>
<reference evidence="2" key="1">
    <citation type="submission" date="2022-11" db="UniProtKB">
        <authorList>
            <consortium name="WormBaseParasite"/>
        </authorList>
    </citation>
    <scope>IDENTIFICATION</scope>
</reference>
<accession>A0AC35FST5</accession>
<evidence type="ECO:0000313" key="1">
    <source>
        <dbReference type="Proteomes" id="UP000887580"/>
    </source>
</evidence>
<name>A0AC35FST5_9BILA</name>
<organism evidence="1 2">
    <name type="scientific">Panagrolaimus sp. PS1159</name>
    <dbReference type="NCBI Taxonomy" id="55785"/>
    <lineage>
        <taxon>Eukaryota</taxon>
        <taxon>Metazoa</taxon>
        <taxon>Ecdysozoa</taxon>
        <taxon>Nematoda</taxon>
        <taxon>Chromadorea</taxon>
        <taxon>Rhabditida</taxon>
        <taxon>Tylenchina</taxon>
        <taxon>Panagrolaimomorpha</taxon>
        <taxon>Panagrolaimoidea</taxon>
        <taxon>Panagrolaimidae</taxon>
        <taxon>Panagrolaimus</taxon>
    </lineage>
</organism>
<dbReference type="WBParaSite" id="PS1159_v2.g20072.t1">
    <property type="protein sequence ID" value="PS1159_v2.g20072.t1"/>
    <property type="gene ID" value="PS1159_v2.g20072"/>
</dbReference>